<evidence type="ECO:0000313" key="6">
    <source>
        <dbReference type="Proteomes" id="UP000780801"/>
    </source>
</evidence>
<evidence type="ECO:0000256" key="4">
    <source>
        <dbReference type="SAM" id="Phobius"/>
    </source>
</evidence>
<dbReference type="Proteomes" id="UP000780801">
    <property type="component" value="Unassembled WGS sequence"/>
</dbReference>
<dbReference type="AlphaFoldDB" id="A0A9P6FR94"/>
<sequence>MIGLISNTSGATSTLQVAIPIGVGLASAVYLATKMKYNRNVIPVASFRAGETTHDNEYNGDQDAFMKRCEAECGPVYRIKALNLDLTVISGSLIREVFLNDDFSAGDSIDDMTDMRKVFDSVIKSNKSDDNKKIHDIVRENITPNLVLFTPRIVEQFTANLDKSMKNHGTTDGDDSRTLVKEPLLVIQEMIAGAMASVFVGPEIAKDKDVIETFINATVDFGKALGSGVFRKVSLWRTFLSKATFSSHNPLNPLQKHVRVLIKAAEPVILERRRLEAEAIEKGIEYEQPDDVLQKLLNKTDRHGFVDIEDVCGHILILILASVHTTSDSS</sequence>
<evidence type="ECO:0000256" key="3">
    <source>
        <dbReference type="ARBA" id="ARBA00022723"/>
    </source>
</evidence>
<dbReference type="InterPro" id="IPR001128">
    <property type="entry name" value="Cyt_P450"/>
</dbReference>
<dbReference type="PANTHER" id="PTHR46206">
    <property type="entry name" value="CYTOCHROME P450"/>
    <property type="match status" value="1"/>
</dbReference>
<comment type="cofactor">
    <cofactor evidence="1">
        <name>heme</name>
        <dbReference type="ChEBI" id="CHEBI:30413"/>
    </cofactor>
</comment>
<comment type="similarity">
    <text evidence="2">Belongs to the cytochrome P450 family.</text>
</comment>
<dbReference type="GO" id="GO:0016705">
    <property type="term" value="F:oxidoreductase activity, acting on paired donors, with incorporation or reduction of molecular oxygen"/>
    <property type="evidence" value="ECO:0007669"/>
    <property type="project" value="InterPro"/>
</dbReference>
<evidence type="ECO:0000313" key="5">
    <source>
        <dbReference type="EMBL" id="KAF9579959.1"/>
    </source>
</evidence>
<feature type="transmembrane region" description="Helical" evidence="4">
    <location>
        <begin position="15"/>
        <end position="33"/>
    </location>
</feature>
<gene>
    <name evidence="5" type="ORF">BGW38_003574</name>
</gene>
<protein>
    <submittedName>
        <fullName evidence="5">Uncharacterized protein</fullName>
    </submittedName>
</protein>
<dbReference type="InterPro" id="IPR036396">
    <property type="entry name" value="Cyt_P450_sf"/>
</dbReference>
<proteinExistence type="inferred from homology"/>
<dbReference type="Gene3D" id="1.10.630.10">
    <property type="entry name" value="Cytochrome P450"/>
    <property type="match status" value="1"/>
</dbReference>
<keyword evidence="6" id="KW-1185">Reference proteome</keyword>
<keyword evidence="4" id="KW-0472">Membrane</keyword>
<keyword evidence="3" id="KW-0479">Metal-binding</keyword>
<keyword evidence="4" id="KW-1133">Transmembrane helix</keyword>
<reference evidence="5" key="1">
    <citation type="journal article" date="2020" name="Fungal Divers.">
        <title>Resolving the Mortierellaceae phylogeny through synthesis of multi-gene phylogenetics and phylogenomics.</title>
        <authorList>
            <person name="Vandepol N."/>
            <person name="Liber J."/>
            <person name="Desiro A."/>
            <person name="Na H."/>
            <person name="Kennedy M."/>
            <person name="Barry K."/>
            <person name="Grigoriev I.V."/>
            <person name="Miller A.N."/>
            <person name="O'Donnell K."/>
            <person name="Stajich J.E."/>
            <person name="Bonito G."/>
        </authorList>
    </citation>
    <scope>NUCLEOTIDE SEQUENCE</scope>
    <source>
        <strain evidence="5">KOD1015</strain>
    </source>
</reference>
<evidence type="ECO:0000256" key="2">
    <source>
        <dbReference type="ARBA" id="ARBA00010617"/>
    </source>
</evidence>
<dbReference type="Pfam" id="PF00067">
    <property type="entry name" value="p450"/>
    <property type="match status" value="1"/>
</dbReference>
<accession>A0A9P6FR94</accession>
<dbReference type="EMBL" id="JAABOA010002372">
    <property type="protein sequence ID" value="KAF9579959.1"/>
    <property type="molecule type" value="Genomic_DNA"/>
</dbReference>
<feature type="non-terminal residue" evidence="5">
    <location>
        <position position="1"/>
    </location>
</feature>
<dbReference type="GO" id="GO:0005506">
    <property type="term" value="F:iron ion binding"/>
    <property type="evidence" value="ECO:0007669"/>
    <property type="project" value="InterPro"/>
</dbReference>
<name>A0A9P6FR94_9FUNG</name>
<keyword evidence="4" id="KW-0812">Transmembrane</keyword>
<organism evidence="5 6">
    <name type="scientific">Lunasporangiospora selenospora</name>
    <dbReference type="NCBI Taxonomy" id="979761"/>
    <lineage>
        <taxon>Eukaryota</taxon>
        <taxon>Fungi</taxon>
        <taxon>Fungi incertae sedis</taxon>
        <taxon>Mucoromycota</taxon>
        <taxon>Mortierellomycotina</taxon>
        <taxon>Mortierellomycetes</taxon>
        <taxon>Mortierellales</taxon>
        <taxon>Mortierellaceae</taxon>
        <taxon>Lunasporangiospora</taxon>
    </lineage>
</organism>
<comment type="caution">
    <text evidence="5">The sequence shown here is derived from an EMBL/GenBank/DDBJ whole genome shotgun (WGS) entry which is preliminary data.</text>
</comment>
<dbReference type="OrthoDB" id="1844152at2759"/>
<dbReference type="SUPFAM" id="SSF48264">
    <property type="entry name" value="Cytochrome P450"/>
    <property type="match status" value="1"/>
</dbReference>
<dbReference type="GO" id="GO:0020037">
    <property type="term" value="F:heme binding"/>
    <property type="evidence" value="ECO:0007669"/>
    <property type="project" value="InterPro"/>
</dbReference>
<dbReference type="PANTHER" id="PTHR46206:SF7">
    <property type="entry name" value="P450, PUTATIVE (EUROFUNG)-RELATED"/>
    <property type="match status" value="1"/>
</dbReference>
<evidence type="ECO:0000256" key="1">
    <source>
        <dbReference type="ARBA" id="ARBA00001971"/>
    </source>
</evidence>
<dbReference type="GO" id="GO:0004497">
    <property type="term" value="F:monooxygenase activity"/>
    <property type="evidence" value="ECO:0007669"/>
    <property type="project" value="InterPro"/>
</dbReference>